<protein>
    <submittedName>
        <fullName evidence="2">Putative transmemrbane protein</fullName>
    </submittedName>
</protein>
<name>A0A068SQF4_NEOGA</name>
<dbReference type="HOGENOM" id="CLU_119063_0_0_5"/>
<keyword evidence="1" id="KW-0812">Transmembrane</keyword>
<dbReference type="InterPro" id="IPR046161">
    <property type="entry name" value="DUF6163"/>
</dbReference>
<proteinExistence type="predicted"/>
<dbReference type="AlphaFoldDB" id="A0A068SQF4"/>
<dbReference type="eggNOG" id="ENOG5032TCM">
    <property type="taxonomic scope" value="Bacteria"/>
</dbReference>
<reference evidence="3" key="1">
    <citation type="journal article" date="2014" name="BMC Genomics">
        <title>Genome sequencing of two Neorhizobium galegae strains reveals a noeT gene responsible for the unusual acetylation of the nodulation factors.</title>
        <authorList>
            <person name="Osterman J."/>
            <person name="Marsh J."/>
            <person name="Laine P.K."/>
            <person name="Zeng Z."/>
            <person name="Alatalo E."/>
            <person name="Sullivan J.T."/>
            <person name="Young J.P."/>
            <person name="Thomas-Oates J."/>
            <person name="Paulin L."/>
            <person name="Lindstrom K."/>
        </authorList>
    </citation>
    <scope>NUCLEOTIDE SEQUENCE [LARGE SCALE GENOMIC DNA]</scope>
    <source>
        <strain evidence="3">HAMBI 540</strain>
    </source>
</reference>
<feature type="transmembrane region" description="Helical" evidence="1">
    <location>
        <begin position="85"/>
        <end position="101"/>
    </location>
</feature>
<sequence>MEPDSLTVPKRTLTEILYVAFLRLIAIACFWFGLQYWAMLVGYSLKGMARFDLLTLPWKVAASSLAVLFPVASLGLWLTVSWGPVLWTIAAISQVSMYIVWPEIFGHNRLVPLMHGLVAALYVVFRLSLWVEARRKAERVRIDSP</sequence>
<dbReference type="OrthoDB" id="7843623at2"/>
<keyword evidence="1" id="KW-0472">Membrane</keyword>
<dbReference type="Pfam" id="PF19660">
    <property type="entry name" value="DUF6163"/>
    <property type="match status" value="1"/>
</dbReference>
<dbReference type="EMBL" id="HG938353">
    <property type="protein sequence ID" value="CDN47310.1"/>
    <property type="molecule type" value="Genomic_DNA"/>
</dbReference>
<dbReference type="PATRIC" id="fig|1028800.3.peg.1141"/>
<dbReference type="Proteomes" id="UP000028181">
    <property type="component" value="Chromosome I"/>
</dbReference>
<gene>
    <name evidence="2" type="ORF">RG540_CH11220</name>
</gene>
<evidence type="ECO:0000313" key="3">
    <source>
        <dbReference type="Proteomes" id="UP000028181"/>
    </source>
</evidence>
<evidence type="ECO:0000313" key="2">
    <source>
        <dbReference type="EMBL" id="CDN47310.1"/>
    </source>
</evidence>
<accession>A0A068SQF4</accession>
<organism evidence="2 3">
    <name type="scientific">Neorhizobium galegae bv. orientalis str. HAMBI 540</name>
    <dbReference type="NCBI Taxonomy" id="1028800"/>
    <lineage>
        <taxon>Bacteria</taxon>
        <taxon>Pseudomonadati</taxon>
        <taxon>Pseudomonadota</taxon>
        <taxon>Alphaproteobacteria</taxon>
        <taxon>Hyphomicrobiales</taxon>
        <taxon>Rhizobiaceae</taxon>
        <taxon>Rhizobium/Agrobacterium group</taxon>
        <taxon>Neorhizobium</taxon>
    </lineage>
</organism>
<evidence type="ECO:0000256" key="1">
    <source>
        <dbReference type="SAM" id="Phobius"/>
    </source>
</evidence>
<dbReference type="GeneID" id="24256796"/>
<keyword evidence="3" id="KW-1185">Reference proteome</keyword>
<dbReference type="RefSeq" id="WP_038585526.1">
    <property type="nucleotide sequence ID" value="NZ_HG938353.1"/>
</dbReference>
<dbReference type="KEGG" id="ngg:RG540_CH11220"/>
<feature type="transmembrane region" description="Helical" evidence="1">
    <location>
        <begin position="16"/>
        <end position="38"/>
    </location>
</feature>
<keyword evidence="1" id="KW-1133">Transmembrane helix</keyword>
<feature type="transmembrane region" description="Helical" evidence="1">
    <location>
        <begin position="58"/>
        <end position="78"/>
    </location>
</feature>
<feature type="transmembrane region" description="Helical" evidence="1">
    <location>
        <begin position="113"/>
        <end position="131"/>
    </location>
</feature>